<keyword evidence="1" id="KW-0472">Membrane</keyword>
<evidence type="ECO:0000313" key="3">
    <source>
        <dbReference type="Proteomes" id="UP000294194"/>
    </source>
</evidence>
<feature type="transmembrane region" description="Helical" evidence="1">
    <location>
        <begin position="189"/>
        <end position="210"/>
    </location>
</feature>
<feature type="transmembrane region" description="Helical" evidence="1">
    <location>
        <begin position="33"/>
        <end position="52"/>
    </location>
</feature>
<sequence>MITETITLPDPSLQPLVHPLDLPEARAHFRFAFWIRALTNPGTGLVLAALVWFLAESWVVPVVVFLSLAVIGHFAAAWSDRRAWEYIPRKRQDTERRLPLSWELGRSVIFAALLSVGVMLLALRLGGRETGVRDYTLGSAVAVVAMMIVVLAVRHSRAALFSIPSIVALAASLAFAWSWMSRTPVDPSIVLMGALVMLAVGAVVGVGKLIEERRTAATA</sequence>
<evidence type="ECO:0000313" key="2">
    <source>
        <dbReference type="EMBL" id="TBN56122.1"/>
    </source>
</evidence>
<dbReference type="AlphaFoldDB" id="A0A4Q9GMV8"/>
<keyword evidence="1" id="KW-1133">Transmembrane helix</keyword>
<feature type="transmembrane region" description="Helical" evidence="1">
    <location>
        <begin position="135"/>
        <end position="153"/>
    </location>
</feature>
<keyword evidence="1" id="KW-0812">Transmembrane</keyword>
<gene>
    <name evidence="2" type="ORF">EYE40_01205</name>
</gene>
<accession>A0A4Q9GMV8</accession>
<reference evidence="3" key="1">
    <citation type="submission" date="2019-02" db="EMBL/GenBank/DDBJ databases">
        <title>Glaciihabitans arcticus sp. nov., a psychrotolerant bacterium isolated from polar soil.</title>
        <authorList>
            <person name="Dahal R.H."/>
        </authorList>
    </citation>
    <scope>NUCLEOTIDE SEQUENCE [LARGE SCALE GENOMIC DNA]</scope>
    <source>
        <strain evidence="3">RP-3-7</strain>
    </source>
</reference>
<feature type="transmembrane region" description="Helical" evidence="1">
    <location>
        <begin position="158"/>
        <end position="177"/>
    </location>
</feature>
<dbReference type="Proteomes" id="UP000294194">
    <property type="component" value="Unassembled WGS sequence"/>
</dbReference>
<keyword evidence="3" id="KW-1185">Reference proteome</keyword>
<dbReference type="RefSeq" id="WP_130980233.1">
    <property type="nucleotide sequence ID" value="NZ_SISG01000001.1"/>
</dbReference>
<name>A0A4Q9GMV8_9MICO</name>
<dbReference type="EMBL" id="SISG01000001">
    <property type="protein sequence ID" value="TBN56122.1"/>
    <property type="molecule type" value="Genomic_DNA"/>
</dbReference>
<evidence type="ECO:0000256" key="1">
    <source>
        <dbReference type="SAM" id="Phobius"/>
    </source>
</evidence>
<proteinExistence type="predicted"/>
<comment type="caution">
    <text evidence="2">The sequence shown here is derived from an EMBL/GenBank/DDBJ whole genome shotgun (WGS) entry which is preliminary data.</text>
</comment>
<feature type="transmembrane region" description="Helical" evidence="1">
    <location>
        <begin position="58"/>
        <end position="79"/>
    </location>
</feature>
<organism evidence="2 3">
    <name type="scientific">Glaciihabitans arcticus</name>
    <dbReference type="NCBI Taxonomy" id="2668039"/>
    <lineage>
        <taxon>Bacteria</taxon>
        <taxon>Bacillati</taxon>
        <taxon>Actinomycetota</taxon>
        <taxon>Actinomycetes</taxon>
        <taxon>Micrococcales</taxon>
        <taxon>Microbacteriaceae</taxon>
        <taxon>Glaciihabitans</taxon>
    </lineage>
</organism>
<protein>
    <submittedName>
        <fullName evidence="2">Uncharacterized protein</fullName>
    </submittedName>
</protein>
<feature type="transmembrane region" description="Helical" evidence="1">
    <location>
        <begin position="100"/>
        <end position="123"/>
    </location>
</feature>